<evidence type="ECO:0000313" key="1">
    <source>
        <dbReference type="EMBL" id="QED37501.1"/>
    </source>
</evidence>
<dbReference type="Proteomes" id="UP000321954">
    <property type="component" value="Chromosome"/>
</dbReference>
<dbReference type="EMBL" id="CP042476">
    <property type="protein sequence ID" value="QED37501.1"/>
    <property type="molecule type" value="Genomic_DNA"/>
</dbReference>
<dbReference type="KEGG" id="anp:FK178_07090"/>
<dbReference type="OrthoDB" id="1150971at2"/>
<protein>
    <recommendedName>
        <fullName evidence="3">Tetratricopeptide repeat protein</fullName>
    </recommendedName>
</protein>
<dbReference type="InterPro" id="IPR011990">
    <property type="entry name" value="TPR-like_helical_dom_sf"/>
</dbReference>
<proteinExistence type="predicted"/>
<name>A0A5B8YIP1_9FLAO</name>
<dbReference type="Gene3D" id="1.25.40.10">
    <property type="entry name" value="Tetratricopeptide repeat domain"/>
    <property type="match status" value="1"/>
</dbReference>
<dbReference type="SUPFAM" id="SSF48452">
    <property type="entry name" value="TPR-like"/>
    <property type="match status" value="1"/>
</dbReference>
<dbReference type="AlphaFoldDB" id="A0A5B8YIP1"/>
<organism evidence="1 2">
    <name type="scientific">Antarcticibacterium arcticum</name>
    <dbReference type="NCBI Taxonomy" id="2585771"/>
    <lineage>
        <taxon>Bacteria</taxon>
        <taxon>Pseudomonadati</taxon>
        <taxon>Bacteroidota</taxon>
        <taxon>Flavobacteriia</taxon>
        <taxon>Flavobacteriales</taxon>
        <taxon>Flavobacteriaceae</taxon>
        <taxon>Antarcticibacterium</taxon>
    </lineage>
</organism>
<sequence>MDKLIIILILMVSGIVRGQGNFYDGMNKGMELWKTGQTEEASAIFERIAAAEKESWLPNYYVAMVNTTSAFKEKDFNQLNKYLTRAQSALDKELAKHPNNAELLVLQAMVHTAWIAYDPMSYGASLSGKVSQLYARAEQLSPENPRVVLGKAQFEMGSAQFFGTDLSPICTKLERSIDLFDNFSPESSFHPNWGKNQALESLSNCK</sequence>
<keyword evidence="2" id="KW-1185">Reference proteome</keyword>
<accession>A0A5B8YIP1</accession>
<dbReference type="RefSeq" id="WP_146832747.1">
    <property type="nucleotide sequence ID" value="NZ_CP042476.1"/>
</dbReference>
<evidence type="ECO:0008006" key="3">
    <source>
        <dbReference type="Google" id="ProtNLM"/>
    </source>
</evidence>
<gene>
    <name evidence="1" type="ORF">FK178_07090</name>
</gene>
<evidence type="ECO:0000313" key="2">
    <source>
        <dbReference type="Proteomes" id="UP000321954"/>
    </source>
</evidence>
<reference evidence="1 2" key="1">
    <citation type="submission" date="2019-08" db="EMBL/GenBank/DDBJ databases">
        <title>Antarcticibacterium arcticum sp. nov., a bacterium isolated from marine sediment of the Canadian Beaufort Sea.</title>
        <authorList>
            <person name="Lee Y.M."/>
            <person name="Baek K."/>
            <person name="Lee D.-H."/>
            <person name="Shin S.C."/>
            <person name="Jin Y.K."/>
            <person name="Park Y."/>
        </authorList>
    </citation>
    <scope>NUCLEOTIDE SEQUENCE [LARGE SCALE GENOMIC DNA]</scope>
    <source>
        <strain evidence="1 2">PAMC 28998</strain>
    </source>
</reference>